<sequence length="918" mass="99154">MLIEFIASGLIYLSIVAAYSASNNTLSRREIPASKLVDVRGGLLFKNSKQTSCEVGLISMKAGFIAATCFDFTAGTSIDRSVKYEIYLQDGSSTPLVVPLDPSDIHLHPNFNPTTLENNIAVIEFNKDTKDTYKTYVIADMFMANNNTYVRRTINPSTGKWNDNASAAMPDKPKECVYYSGLAAANDLMIACTNLTTSSIYNPSCAVPYGTIYMQGDDGIISLVAVHSFTVANGPSLCKGGTLVYTYFIELWGLDQFATSVLGYPIDVMVNYKPTTEQGTAIFSNNFPGPDIITDKTVLTGDVYARETAIDNNKKDDDSANTSATDNSRKEDDGSSSIFTETTDSNGTSNNTLSRREIPASDLVDVRGGLLFRDSKQTSCEVGLISMKAGFIAATCFDFTAGTSIDRSVKYEIYLQDGSSTPLVVPLDPSDIHLHPNFNPTTLENNIAVIEFNKNTKDTYKTYVISDMFMVKNSAYVRRTIDPSTGKWNDNASAGMIGKPKECLDYSGLLSANGGMFACTLLTTSSIYNPACTVPYGTIYMQGDDGIISLVAVHSFTVATGPSLCKGGTLAYTYSSELWGLDQFATSVLGYPIDVLINYKPATQPGTSLTSDNPPEPDIITDKTVLTGDVYARETAIDSNKKDDDSANTSATDNSSKEDDSSSITAMENFLQTQGTSLPGLFDYFAPASTSVPGVSQLCQGDCQNDNGDNAPQTSAFSYVSVQCQGDCQNDGAAAPNTADNADQQGIRGLVRQFIGSVQTQPAVNQETGHLVIYNTPVYDMVYNFMFSQEAESAEPTQVNRFASQEVAGDNVSAFSAVASSSTAYLQDVFTFSRVVAPEDDEVDGMMDFDFSSWGKRVDNAAQRLVSNVEAVIVRYLSATKELSTPTASVEEYAGQTDGVYEDYASSKAAAADRFQWF</sequence>
<feature type="compositionally biased region" description="Polar residues" evidence="1">
    <location>
        <begin position="335"/>
        <end position="353"/>
    </location>
</feature>
<keyword evidence="2" id="KW-0732">Signal</keyword>
<evidence type="ECO:0000313" key="3">
    <source>
        <dbReference type="EMBL" id="KAJ1646997.1"/>
    </source>
</evidence>
<feature type="compositionally biased region" description="Basic and acidic residues" evidence="1">
    <location>
        <begin position="631"/>
        <end position="645"/>
    </location>
</feature>
<feature type="region of interest" description="Disordered" evidence="1">
    <location>
        <begin position="604"/>
        <end position="662"/>
    </location>
</feature>
<feature type="chain" id="PRO_5040985097" evidence="2">
    <location>
        <begin position="19"/>
        <end position="918"/>
    </location>
</feature>
<dbReference type="SUPFAM" id="SSF50494">
    <property type="entry name" value="Trypsin-like serine proteases"/>
    <property type="match status" value="2"/>
</dbReference>
<evidence type="ECO:0000256" key="2">
    <source>
        <dbReference type="SAM" id="SignalP"/>
    </source>
</evidence>
<name>A0A9W7XL30_9FUNG</name>
<gene>
    <name evidence="3" type="ORF">LPJ64_001574</name>
</gene>
<evidence type="ECO:0000313" key="4">
    <source>
        <dbReference type="Proteomes" id="UP001145021"/>
    </source>
</evidence>
<feature type="region of interest" description="Disordered" evidence="1">
    <location>
        <begin position="314"/>
        <end position="356"/>
    </location>
</feature>
<dbReference type="Gene3D" id="2.40.10.10">
    <property type="entry name" value="Trypsin-like serine proteases"/>
    <property type="match status" value="2"/>
</dbReference>
<dbReference type="InterPro" id="IPR009003">
    <property type="entry name" value="Peptidase_S1_PA"/>
</dbReference>
<organism evidence="3 4">
    <name type="scientific">Coemansia asiatica</name>
    <dbReference type="NCBI Taxonomy" id="1052880"/>
    <lineage>
        <taxon>Eukaryota</taxon>
        <taxon>Fungi</taxon>
        <taxon>Fungi incertae sedis</taxon>
        <taxon>Zoopagomycota</taxon>
        <taxon>Kickxellomycotina</taxon>
        <taxon>Kickxellomycetes</taxon>
        <taxon>Kickxellales</taxon>
        <taxon>Kickxellaceae</taxon>
        <taxon>Coemansia</taxon>
    </lineage>
</organism>
<reference evidence="3" key="1">
    <citation type="submission" date="2022-07" db="EMBL/GenBank/DDBJ databases">
        <title>Phylogenomic reconstructions and comparative analyses of Kickxellomycotina fungi.</title>
        <authorList>
            <person name="Reynolds N.K."/>
            <person name="Stajich J.E."/>
            <person name="Barry K."/>
            <person name="Grigoriev I.V."/>
            <person name="Crous P."/>
            <person name="Smith M.E."/>
        </authorList>
    </citation>
    <scope>NUCLEOTIDE SEQUENCE</scope>
    <source>
        <strain evidence="3">NBRC 105413</strain>
    </source>
</reference>
<feature type="signal peptide" evidence="2">
    <location>
        <begin position="1"/>
        <end position="18"/>
    </location>
</feature>
<comment type="caution">
    <text evidence="3">The sequence shown here is derived from an EMBL/GenBank/DDBJ whole genome shotgun (WGS) entry which is preliminary data.</text>
</comment>
<dbReference type="AlphaFoldDB" id="A0A9W7XL30"/>
<dbReference type="InterPro" id="IPR043504">
    <property type="entry name" value="Peptidase_S1_PA_chymotrypsin"/>
</dbReference>
<feature type="compositionally biased region" description="Polar residues" evidence="1">
    <location>
        <begin position="604"/>
        <end position="613"/>
    </location>
</feature>
<accession>A0A9W7XL30</accession>
<proteinExistence type="predicted"/>
<keyword evidence="4" id="KW-1185">Reference proteome</keyword>
<dbReference type="Proteomes" id="UP001145021">
    <property type="component" value="Unassembled WGS sequence"/>
</dbReference>
<dbReference type="EMBL" id="JANBOH010000042">
    <property type="protein sequence ID" value="KAJ1646997.1"/>
    <property type="molecule type" value="Genomic_DNA"/>
</dbReference>
<evidence type="ECO:0000256" key="1">
    <source>
        <dbReference type="SAM" id="MobiDB-lite"/>
    </source>
</evidence>
<protein>
    <submittedName>
        <fullName evidence="3">Uncharacterized protein</fullName>
    </submittedName>
</protein>